<keyword evidence="4" id="KW-1185">Reference proteome</keyword>
<reference evidence="3 4" key="1">
    <citation type="submission" date="2014-04" db="EMBL/GenBank/DDBJ databases">
        <authorList>
            <person name="Bishop-Lilly K.A."/>
            <person name="Broomall S.M."/>
            <person name="Chain P.S."/>
            <person name="Chertkov O."/>
            <person name="Coyne S.R."/>
            <person name="Daligault H.E."/>
            <person name="Davenport K.W."/>
            <person name="Erkkila T."/>
            <person name="Frey K.G."/>
            <person name="Gibbons H.S."/>
            <person name="Gu W."/>
            <person name="Jaissle J."/>
            <person name="Johnson S.L."/>
            <person name="Koroleva G.I."/>
            <person name="Ladner J.T."/>
            <person name="Lo C.-C."/>
            <person name="Minogue T.D."/>
            <person name="Munk C."/>
            <person name="Palacios G.F."/>
            <person name="Redden C.L."/>
            <person name="Rosenzweig C.N."/>
            <person name="Scholz M.B."/>
            <person name="Teshima H."/>
            <person name="Xu Y."/>
        </authorList>
    </citation>
    <scope>NUCLEOTIDE SEQUENCE [LARGE SCALE GENOMIC DNA]</scope>
    <source>
        <strain evidence="3 4">8244</strain>
    </source>
</reference>
<dbReference type="Proteomes" id="UP000029278">
    <property type="component" value="Unassembled WGS sequence"/>
</dbReference>
<dbReference type="PATRIC" id="fig|44252.3.peg.5684"/>
<dbReference type="PANTHER" id="PTHR44068">
    <property type="entry name" value="ZGC:194242"/>
    <property type="match status" value="1"/>
</dbReference>
<evidence type="ECO:0000256" key="1">
    <source>
        <dbReference type="ARBA" id="ARBA00022679"/>
    </source>
</evidence>
<dbReference type="GeneID" id="77010775"/>
<sequence length="240" mass="26587">MNYHEMIAAMGEGAAHPGGYKGTLAFLDGVDIPPGLRVLEVGCGTGRTACLLAQKGAKVTAMDRSSTMVGKAKKRAEMQGIDIDVVQGDVCSIPFEADTFDVVFAESVTIFTDPAAAFREYCRVLRTGGRLWDRELYEAAPHPELYPEMFKLYGNSQLPELDAWIGLMRSAGFRNVRPWKPDAASLIPADSDGEFLYDPYQLFDLETLQDPDTLGFFAQNHAFLLEFHEHLSFCVFMGEK</sequence>
<dbReference type="InterPro" id="IPR050447">
    <property type="entry name" value="Erg6_SMT_methyltransf"/>
</dbReference>
<dbReference type="RefSeq" id="WP_051985185.1">
    <property type="nucleotide sequence ID" value="NZ_JAKOBR010000009.1"/>
</dbReference>
<evidence type="ECO:0000259" key="2">
    <source>
        <dbReference type="Pfam" id="PF08241"/>
    </source>
</evidence>
<dbReference type="Pfam" id="PF08241">
    <property type="entry name" value="Methyltransf_11"/>
    <property type="match status" value="1"/>
</dbReference>
<dbReference type="InterPro" id="IPR029063">
    <property type="entry name" value="SAM-dependent_MTases_sf"/>
</dbReference>
<dbReference type="Gene3D" id="3.40.50.150">
    <property type="entry name" value="Vaccinia Virus protein VP39"/>
    <property type="match status" value="1"/>
</dbReference>
<feature type="domain" description="Methyltransferase type 11" evidence="2">
    <location>
        <begin position="39"/>
        <end position="131"/>
    </location>
</feature>
<dbReference type="PANTHER" id="PTHR44068:SF11">
    <property type="entry name" value="GERANYL DIPHOSPHATE 2-C-METHYLTRANSFERASE"/>
    <property type="match status" value="1"/>
</dbReference>
<dbReference type="HOGENOM" id="CLU_039068_8_0_9"/>
<accession>A0A090Y9V8</accession>
<keyword evidence="1 3" id="KW-0808">Transferase</keyword>
<protein>
    <submittedName>
        <fullName evidence="3">Methyltransferase domain protein</fullName>
    </submittedName>
</protein>
<evidence type="ECO:0000313" key="4">
    <source>
        <dbReference type="Proteomes" id="UP000029278"/>
    </source>
</evidence>
<dbReference type="STRING" id="44252.DJ90_1404"/>
<dbReference type="CDD" id="cd02440">
    <property type="entry name" value="AdoMet_MTases"/>
    <property type="match status" value="1"/>
</dbReference>
<organism evidence="3 4">
    <name type="scientific">Paenibacillus macerans</name>
    <name type="common">Bacillus macerans</name>
    <dbReference type="NCBI Taxonomy" id="44252"/>
    <lineage>
        <taxon>Bacteria</taxon>
        <taxon>Bacillati</taxon>
        <taxon>Bacillota</taxon>
        <taxon>Bacilli</taxon>
        <taxon>Bacillales</taxon>
        <taxon>Paenibacillaceae</taxon>
        <taxon>Paenibacillus</taxon>
    </lineage>
</organism>
<keyword evidence="3" id="KW-0489">Methyltransferase</keyword>
<dbReference type="SUPFAM" id="SSF53335">
    <property type="entry name" value="S-adenosyl-L-methionine-dependent methyltransferases"/>
    <property type="match status" value="1"/>
</dbReference>
<proteinExistence type="predicted"/>
<dbReference type="AlphaFoldDB" id="A0A090Y9V8"/>
<evidence type="ECO:0000313" key="3">
    <source>
        <dbReference type="EMBL" id="KFM94577.1"/>
    </source>
</evidence>
<dbReference type="OrthoDB" id="43862at2"/>
<dbReference type="EMBL" id="JMQA01000047">
    <property type="protein sequence ID" value="KFM94577.1"/>
    <property type="molecule type" value="Genomic_DNA"/>
</dbReference>
<gene>
    <name evidence="3" type="ORF">DJ90_1404</name>
</gene>
<dbReference type="GO" id="GO:0032259">
    <property type="term" value="P:methylation"/>
    <property type="evidence" value="ECO:0007669"/>
    <property type="project" value="UniProtKB-KW"/>
</dbReference>
<comment type="caution">
    <text evidence="3">The sequence shown here is derived from an EMBL/GenBank/DDBJ whole genome shotgun (WGS) entry which is preliminary data.</text>
</comment>
<dbReference type="GO" id="GO:0008757">
    <property type="term" value="F:S-adenosylmethionine-dependent methyltransferase activity"/>
    <property type="evidence" value="ECO:0007669"/>
    <property type="project" value="InterPro"/>
</dbReference>
<dbReference type="InterPro" id="IPR013216">
    <property type="entry name" value="Methyltransf_11"/>
</dbReference>
<name>A0A090Y9V8_PAEMA</name>